<accession>A0A3Q7GVH1</accession>
<evidence type="ECO:0000313" key="1">
    <source>
        <dbReference type="EnsemblPlants" id="Solyc04g049445.1.1"/>
    </source>
</evidence>
<dbReference type="Gramene" id="Solyc04g049445.1.1">
    <property type="protein sequence ID" value="Solyc04g049445.1.1"/>
    <property type="gene ID" value="Solyc04g049445.1"/>
</dbReference>
<dbReference type="STRING" id="4081.A0A3Q7GVH1"/>
<dbReference type="EnsemblPlants" id="Solyc04g049445.1.1">
    <property type="protein sequence ID" value="Solyc04g049445.1.1"/>
    <property type="gene ID" value="Solyc04g049445.1"/>
</dbReference>
<sequence length="109" mass="11671">MSIGGRCSTSRVNMPTVIISITSSQQGGISSSNGPDHIIQVQTLDPTIFPHVQISNHGSTPSVHLETYRVIPNRSNTIGEGASTDQRNIIGWNLQVLAVADYVSLSRVS</sequence>
<evidence type="ECO:0000313" key="2">
    <source>
        <dbReference type="Proteomes" id="UP000004994"/>
    </source>
</evidence>
<dbReference type="Proteomes" id="UP000004994">
    <property type="component" value="Chromosome 4"/>
</dbReference>
<reference evidence="1" key="1">
    <citation type="journal article" date="2012" name="Nature">
        <title>The tomato genome sequence provides insights into fleshy fruit evolution.</title>
        <authorList>
            <consortium name="Tomato Genome Consortium"/>
        </authorList>
    </citation>
    <scope>NUCLEOTIDE SEQUENCE [LARGE SCALE GENOMIC DNA]</scope>
    <source>
        <strain evidence="1">cv. Heinz 1706</strain>
    </source>
</reference>
<proteinExistence type="predicted"/>
<dbReference type="AlphaFoldDB" id="A0A3Q7GVH1"/>
<keyword evidence="2" id="KW-1185">Reference proteome</keyword>
<organism evidence="1">
    <name type="scientific">Solanum lycopersicum</name>
    <name type="common">Tomato</name>
    <name type="synonym">Lycopersicon esculentum</name>
    <dbReference type="NCBI Taxonomy" id="4081"/>
    <lineage>
        <taxon>Eukaryota</taxon>
        <taxon>Viridiplantae</taxon>
        <taxon>Streptophyta</taxon>
        <taxon>Embryophyta</taxon>
        <taxon>Tracheophyta</taxon>
        <taxon>Spermatophyta</taxon>
        <taxon>Magnoliopsida</taxon>
        <taxon>eudicotyledons</taxon>
        <taxon>Gunneridae</taxon>
        <taxon>Pentapetalae</taxon>
        <taxon>asterids</taxon>
        <taxon>lamiids</taxon>
        <taxon>Solanales</taxon>
        <taxon>Solanaceae</taxon>
        <taxon>Solanoideae</taxon>
        <taxon>Solaneae</taxon>
        <taxon>Solanum</taxon>
        <taxon>Solanum subgen. Lycopersicon</taxon>
    </lineage>
</organism>
<name>A0A3Q7GVH1_SOLLC</name>
<reference evidence="1" key="2">
    <citation type="submission" date="2019-01" db="UniProtKB">
        <authorList>
            <consortium name="EnsemblPlants"/>
        </authorList>
    </citation>
    <scope>IDENTIFICATION</scope>
    <source>
        <strain evidence="1">cv. Heinz 1706</strain>
    </source>
</reference>
<protein>
    <submittedName>
        <fullName evidence="1">Uncharacterized protein</fullName>
    </submittedName>
</protein>
<dbReference type="InParanoid" id="A0A3Q7GVH1"/>